<keyword evidence="4 9" id="KW-0963">Cytoplasm</keyword>
<dbReference type="GO" id="GO:0005524">
    <property type="term" value="F:ATP binding"/>
    <property type="evidence" value="ECO:0007669"/>
    <property type="project" value="UniProtKB-UniRule"/>
</dbReference>
<keyword evidence="5 9" id="KW-0235">DNA replication</keyword>
<dbReference type="AlphaFoldDB" id="A0A432X8D9"/>
<gene>
    <name evidence="9" type="primary">recF</name>
    <name evidence="11" type="ORF">CWE15_00335</name>
</gene>
<dbReference type="OrthoDB" id="9803889at2"/>
<evidence type="ECO:0000256" key="8">
    <source>
        <dbReference type="ARBA" id="ARBA00023125"/>
    </source>
</evidence>
<keyword evidence="9" id="KW-0227">DNA damage</keyword>
<evidence type="ECO:0000313" key="11">
    <source>
        <dbReference type="EMBL" id="RUO43685.1"/>
    </source>
</evidence>
<dbReference type="InterPro" id="IPR027417">
    <property type="entry name" value="P-loop_NTPase"/>
</dbReference>
<evidence type="ECO:0000256" key="2">
    <source>
        <dbReference type="ARBA" id="ARBA00008016"/>
    </source>
</evidence>
<dbReference type="InterPro" id="IPR018078">
    <property type="entry name" value="DNA-binding_RecF_CS"/>
</dbReference>
<evidence type="ECO:0000256" key="3">
    <source>
        <dbReference type="ARBA" id="ARBA00020170"/>
    </source>
</evidence>
<dbReference type="GO" id="GO:0000731">
    <property type="term" value="P:DNA synthesis involved in DNA repair"/>
    <property type="evidence" value="ECO:0007669"/>
    <property type="project" value="TreeGrafter"/>
</dbReference>
<dbReference type="EMBL" id="PIPQ01000001">
    <property type="protein sequence ID" value="RUO43685.1"/>
    <property type="molecule type" value="Genomic_DNA"/>
</dbReference>
<dbReference type="InterPro" id="IPR042174">
    <property type="entry name" value="RecF_2"/>
</dbReference>
<sequence length="365" mass="41568">MNISSLTISHLRNLSNVEIETTRRVNIVYGQNGSGKTSVLEAIYCLGYGRSFRTHQARQVIQANADAFTIFARLNNEESQETRVGFQRTRQGESDTRINGLRGLKFSELARYVPVQLITPEGVELITDGPKARRQFMDWGLFHVEQSEYQHWLAYSRLLKQRNALLRSGRFMQDGGAFWDKQLVAAGEALTRAREAYLAALNEHITEYCQRFLPDMSFAFKLMPGWSERFESFEEALAERLELDLRQGFTSVGPSKAEWQIRVDGADARERLSRGQLKLLMAALRFVQGEHYRQVTGTSCIYLIDDLPAELDVDNQQKLCQAIVDTQSQVFVTAIDKKTILGHFAETETRLFHVEQGTILDTTTG</sequence>
<feature type="binding site" evidence="9">
    <location>
        <begin position="30"/>
        <end position="37"/>
    </location>
    <ligand>
        <name>ATP</name>
        <dbReference type="ChEBI" id="CHEBI:30616"/>
    </ligand>
</feature>
<dbReference type="InterPro" id="IPR001238">
    <property type="entry name" value="DNA-binding_RecF"/>
</dbReference>
<comment type="subcellular location">
    <subcellularLocation>
        <location evidence="1 9">Cytoplasm</location>
    </subcellularLocation>
</comment>
<keyword evidence="8 9" id="KW-0238">DNA-binding</keyword>
<dbReference type="Gene3D" id="1.20.1050.90">
    <property type="entry name" value="RecF/RecN/SMC, N-terminal domain"/>
    <property type="match status" value="1"/>
</dbReference>
<evidence type="ECO:0000256" key="9">
    <source>
        <dbReference type="HAMAP-Rule" id="MF_00365"/>
    </source>
</evidence>
<evidence type="ECO:0000256" key="6">
    <source>
        <dbReference type="ARBA" id="ARBA00022741"/>
    </source>
</evidence>
<organism evidence="11 12">
    <name type="scientific">Aliidiomarina taiwanensis</name>
    <dbReference type="NCBI Taxonomy" id="946228"/>
    <lineage>
        <taxon>Bacteria</taxon>
        <taxon>Pseudomonadati</taxon>
        <taxon>Pseudomonadota</taxon>
        <taxon>Gammaproteobacteria</taxon>
        <taxon>Alteromonadales</taxon>
        <taxon>Idiomarinaceae</taxon>
        <taxon>Aliidiomarina</taxon>
    </lineage>
</organism>
<protein>
    <recommendedName>
        <fullName evidence="3 9">DNA replication and repair protein RecF</fullName>
    </recommendedName>
</protein>
<dbReference type="Gene3D" id="3.40.50.300">
    <property type="entry name" value="P-loop containing nucleotide triphosphate hydrolases"/>
    <property type="match status" value="1"/>
</dbReference>
<accession>A0A432X8D9</accession>
<name>A0A432X8D9_9GAMM</name>
<keyword evidence="7 9" id="KW-0067">ATP-binding</keyword>
<evidence type="ECO:0000256" key="1">
    <source>
        <dbReference type="ARBA" id="ARBA00004496"/>
    </source>
</evidence>
<comment type="caution">
    <text evidence="11">The sequence shown here is derived from an EMBL/GenBank/DDBJ whole genome shotgun (WGS) entry which is preliminary data.</text>
</comment>
<evidence type="ECO:0000256" key="5">
    <source>
        <dbReference type="ARBA" id="ARBA00022705"/>
    </source>
</evidence>
<keyword evidence="9" id="KW-0234">DNA repair</keyword>
<dbReference type="HAMAP" id="MF_00365">
    <property type="entry name" value="RecF"/>
    <property type="match status" value="1"/>
</dbReference>
<dbReference type="NCBIfam" id="TIGR00611">
    <property type="entry name" value="recf"/>
    <property type="match status" value="1"/>
</dbReference>
<dbReference type="GO" id="GO:0009432">
    <property type="term" value="P:SOS response"/>
    <property type="evidence" value="ECO:0007669"/>
    <property type="project" value="UniProtKB-UniRule"/>
</dbReference>
<comment type="function">
    <text evidence="9">The RecF protein is involved in DNA metabolism; it is required for DNA replication and normal SOS inducibility. RecF binds preferentially to single-stranded, linear DNA. It also seems to bind ATP.</text>
</comment>
<dbReference type="Proteomes" id="UP000286976">
    <property type="component" value="Unassembled WGS sequence"/>
</dbReference>
<keyword evidence="9" id="KW-0742">SOS response</keyword>
<dbReference type="GO" id="GO:0005737">
    <property type="term" value="C:cytoplasm"/>
    <property type="evidence" value="ECO:0007669"/>
    <property type="project" value="UniProtKB-SubCell"/>
</dbReference>
<evidence type="ECO:0000313" key="12">
    <source>
        <dbReference type="Proteomes" id="UP000286976"/>
    </source>
</evidence>
<evidence type="ECO:0000259" key="10">
    <source>
        <dbReference type="Pfam" id="PF02463"/>
    </source>
</evidence>
<feature type="domain" description="RecF/RecN/SMC N-terminal" evidence="10">
    <location>
        <begin position="3"/>
        <end position="358"/>
    </location>
</feature>
<keyword evidence="6 9" id="KW-0547">Nucleotide-binding</keyword>
<proteinExistence type="inferred from homology"/>
<dbReference type="PROSITE" id="PS00617">
    <property type="entry name" value="RECF_1"/>
    <property type="match status" value="1"/>
</dbReference>
<dbReference type="GO" id="GO:0006302">
    <property type="term" value="P:double-strand break repair"/>
    <property type="evidence" value="ECO:0007669"/>
    <property type="project" value="TreeGrafter"/>
</dbReference>
<dbReference type="GO" id="GO:0006260">
    <property type="term" value="P:DNA replication"/>
    <property type="evidence" value="ECO:0007669"/>
    <property type="project" value="UniProtKB-UniRule"/>
</dbReference>
<evidence type="ECO:0000256" key="4">
    <source>
        <dbReference type="ARBA" id="ARBA00022490"/>
    </source>
</evidence>
<dbReference type="RefSeq" id="WP_126756079.1">
    <property type="nucleotide sequence ID" value="NZ_PIPQ01000001.1"/>
</dbReference>
<dbReference type="PANTHER" id="PTHR32182">
    <property type="entry name" value="DNA REPLICATION AND REPAIR PROTEIN RECF"/>
    <property type="match status" value="1"/>
</dbReference>
<dbReference type="InterPro" id="IPR003395">
    <property type="entry name" value="RecF/RecN/SMC_N"/>
</dbReference>
<comment type="similarity">
    <text evidence="2 9">Belongs to the RecF family.</text>
</comment>
<dbReference type="SUPFAM" id="SSF52540">
    <property type="entry name" value="P-loop containing nucleoside triphosphate hydrolases"/>
    <property type="match status" value="1"/>
</dbReference>
<reference evidence="11 12" key="1">
    <citation type="journal article" date="2011" name="Front. Microbiol.">
        <title>Genomic signatures of strain selection and enhancement in Bacillus atrophaeus var. globigii, a historical biowarfare simulant.</title>
        <authorList>
            <person name="Gibbons H.S."/>
            <person name="Broomall S.M."/>
            <person name="McNew L.A."/>
            <person name="Daligault H."/>
            <person name="Chapman C."/>
            <person name="Bruce D."/>
            <person name="Karavis M."/>
            <person name="Krepps M."/>
            <person name="McGregor P.A."/>
            <person name="Hong C."/>
            <person name="Park K.H."/>
            <person name="Akmal A."/>
            <person name="Feldman A."/>
            <person name="Lin J.S."/>
            <person name="Chang W.E."/>
            <person name="Higgs B.W."/>
            <person name="Demirev P."/>
            <person name="Lindquist J."/>
            <person name="Liem A."/>
            <person name="Fochler E."/>
            <person name="Read T.D."/>
            <person name="Tapia R."/>
            <person name="Johnson S."/>
            <person name="Bishop-Lilly K.A."/>
            <person name="Detter C."/>
            <person name="Han C."/>
            <person name="Sozhamannan S."/>
            <person name="Rosenzweig C.N."/>
            <person name="Skowronski E.W."/>
        </authorList>
    </citation>
    <scope>NUCLEOTIDE SEQUENCE [LARGE SCALE GENOMIC DNA]</scope>
    <source>
        <strain evidence="11 12">AIT1</strain>
    </source>
</reference>
<dbReference type="PANTHER" id="PTHR32182:SF0">
    <property type="entry name" value="DNA REPLICATION AND REPAIR PROTEIN RECF"/>
    <property type="match status" value="1"/>
</dbReference>
<evidence type="ECO:0000256" key="7">
    <source>
        <dbReference type="ARBA" id="ARBA00022840"/>
    </source>
</evidence>
<dbReference type="GO" id="GO:0003697">
    <property type="term" value="F:single-stranded DNA binding"/>
    <property type="evidence" value="ECO:0007669"/>
    <property type="project" value="UniProtKB-UniRule"/>
</dbReference>
<dbReference type="Pfam" id="PF02463">
    <property type="entry name" value="SMC_N"/>
    <property type="match status" value="1"/>
</dbReference>
<keyword evidence="12" id="KW-1185">Reference proteome</keyword>